<protein>
    <submittedName>
        <fullName evidence="1">Uncharacterized protein</fullName>
    </submittedName>
</protein>
<organism evidence="1">
    <name type="scientific">Caldithrix abyssi</name>
    <dbReference type="NCBI Taxonomy" id="187145"/>
    <lineage>
        <taxon>Bacteria</taxon>
        <taxon>Pseudomonadati</taxon>
        <taxon>Calditrichota</taxon>
        <taxon>Calditrichia</taxon>
        <taxon>Calditrichales</taxon>
        <taxon>Calditrichaceae</taxon>
        <taxon>Caldithrix</taxon>
    </lineage>
</organism>
<name>A0A7V1LN11_CALAY</name>
<comment type="caution">
    <text evidence="1">The sequence shown here is derived from an EMBL/GenBank/DDBJ whole genome shotgun (WGS) entry which is preliminary data.</text>
</comment>
<dbReference type="EMBL" id="DRLD01000273">
    <property type="protein sequence ID" value="HED11001.1"/>
    <property type="molecule type" value="Genomic_DNA"/>
</dbReference>
<dbReference type="Gene3D" id="3.60.21.10">
    <property type="match status" value="1"/>
</dbReference>
<dbReference type="AlphaFoldDB" id="A0A7V1LN11"/>
<dbReference type="InterPro" id="IPR029052">
    <property type="entry name" value="Metallo-depent_PP-like"/>
</dbReference>
<dbReference type="SUPFAM" id="SSF56300">
    <property type="entry name" value="Metallo-dependent phosphatases"/>
    <property type="match status" value="1"/>
</dbReference>
<proteinExistence type="predicted"/>
<dbReference type="GO" id="GO:0016787">
    <property type="term" value="F:hydrolase activity"/>
    <property type="evidence" value="ECO:0007669"/>
    <property type="project" value="InterPro"/>
</dbReference>
<accession>A0A7V1LN11</accession>
<dbReference type="PANTHER" id="PTHR11575">
    <property type="entry name" value="5'-NUCLEOTIDASE-RELATED"/>
    <property type="match status" value="1"/>
</dbReference>
<dbReference type="InterPro" id="IPR006179">
    <property type="entry name" value="5_nucleotidase/apyrase"/>
</dbReference>
<reference evidence="1" key="1">
    <citation type="journal article" date="2020" name="mSystems">
        <title>Genome- and Community-Level Interaction Insights into Carbon Utilization and Element Cycling Functions of Hydrothermarchaeota in Hydrothermal Sediment.</title>
        <authorList>
            <person name="Zhou Z."/>
            <person name="Liu Y."/>
            <person name="Xu W."/>
            <person name="Pan J."/>
            <person name="Luo Z.H."/>
            <person name="Li M."/>
        </authorList>
    </citation>
    <scope>NUCLEOTIDE SEQUENCE [LARGE SCALE GENOMIC DNA]</scope>
    <source>
        <strain evidence="1">HyVt-456</strain>
    </source>
</reference>
<dbReference type="GO" id="GO:0009166">
    <property type="term" value="P:nucleotide catabolic process"/>
    <property type="evidence" value="ECO:0007669"/>
    <property type="project" value="InterPro"/>
</dbReference>
<dbReference type="PANTHER" id="PTHR11575:SF24">
    <property type="entry name" value="5'-NUCLEOTIDASE"/>
    <property type="match status" value="1"/>
</dbReference>
<sequence length="258" mass="29136">MVIIYSANLNGNIDNCRCGDPPLGGLDHFSTLLNREREKHFTLFFDGGDAFNAYSYPELNKALVFIYGLLQPDVFTVADQEFSEGRPFLSKALSRFGSAVVQGNTRIKAYAGADSYKRFKHKGRVVGVTSYLEMKNRQMGPVKDFLEPEKQRFDKAVKAISGTDYKVLIYHGERKYLPGLLKKYPSWDVVLLAHEQLAVNEMYGHIRLVCPGADGEYVSRIVLKKEAGKTRITVRQLPVGLELPADPTIKEIIKNYQH</sequence>
<evidence type="ECO:0000313" key="1">
    <source>
        <dbReference type="EMBL" id="HED11001.1"/>
    </source>
</evidence>
<dbReference type="Proteomes" id="UP000886005">
    <property type="component" value="Unassembled WGS sequence"/>
</dbReference>
<gene>
    <name evidence="1" type="ORF">ENJ10_09955</name>
</gene>